<gene>
    <name evidence="3" type="ORF">H9639_13215</name>
</gene>
<evidence type="ECO:0000256" key="1">
    <source>
        <dbReference type="ARBA" id="ARBA00023002"/>
    </source>
</evidence>
<dbReference type="Pfam" id="PF01619">
    <property type="entry name" value="Pro_dh"/>
    <property type="match status" value="1"/>
</dbReference>
<comment type="caution">
    <text evidence="3">The sequence shown here is derived from an EMBL/GenBank/DDBJ whole genome shotgun (WGS) entry which is preliminary data.</text>
</comment>
<evidence type="ECO:0000259" key="2">
    <source>
        <dbReference type="Pfam" id="PF01619"/>
    </source>
</evidence>
<dbReference type="RefSeq" id="WP_191808697.1">
    <property type="nucleotide sequence ID" value="NZ_JACSQD010000006.1"/>
</dbReference>
<dbReference type="SUPFAM" id="SSF51730">
    <property type="entry name" value="FAD-linked oxidoreductase"/>
    <property type="match status" value="1"/>
</dbReference>
<evidence type="ECO:0000313" key="3">
    <source>
        <dbReference type="EMBL" id="MBD7996257.1"/>
    </source>
</evidence>
<dbReference type="Proteomes" id="UP000609874">
    <property type="component" value="Unassembled WGS sequence"/>
</dbReference>
<dbReference type="Gene3D" id="3.20.20.220">
    <property type="match status" value="1"/>
</dbReference>
<evidence type="ECO:0000313" key="4">
    <source>
        <dbReference type="Proteomes" id="UP000609874"/>
    </source>
</evidence>
<feature type="domain" description="Proline dehydrogenase" evidence="2">
    <location>
        <begin position="52"/>
        <end position="285"/>
    </location>
</feature>
<name>A0ABR8UV56_9MICC</name>
<accession>A0ABR8UV56</accession>
<sequence length="311" mass="34074">MTNRDRAADVLRGWALDEDLRETVMSSPALAAVATKIARQYSAGGTINDALAAAARSMDRGHLVSLEYVGESVRDAELVKTETEVFLELISALRAAQIASTVSFDLSHIGALVDRDLTAQNVRAMARELAPLGTALMISAEGSERTDLVLDLYDTLSEEGLNVGITVQARLHRTEADLDRVLRRPGIIRLVKGAFLEPEEIAHPRGSAELHAAYLSLTDRILQAGHPVSLATHDAALIEDIITRHADLADRPQVEFEMLLGLGTATLDRLHRDGFTTREYSSFGDQWWLYVLNRIAEEPERVWDAITAAAS</sequence>
<dbReference type="PANTHER" id="PTHR13914">
    <property type="entry name" value="PROLINE OXIDASE"/>
    <property type="match status" value="1"/>
</dbReference>
<keyword evidence="1" id="KW-0560">Oxidoreductase</keyword>
<dbReference type="InterPro" id="IPR002872">
    <property type="entry name" value="Proline_DH_dom"/>
</dbReference>
<dbReference type="InterPro" id="IPR015659">
    <property type="entry name" value="Proline_oxidase"/>
</dbReference>
<dbReference type="EMBL" id="JACSQD010000006">
    <property type="protein sequence ID" value="MBD7996257.1"/>
    <property type="molecule type" value="Genomic_DNA"/>
</dbReference>
<keyword evidence="4" id="KW-1185">Reference proteome</keyword>
<organism evidence="3 4">
    <name type="scientific">Arthrobacter gallicola</name>
    <dbReference type="NCBI Taxonomy" id="2762225"/>
    <lineage>
        <taxon>Bacteria</taxon>
        <taxon>Bacillati</taxon>
        <taxon>Actinomycetota</taxon>
        <taxon>Actinomycetes</taxon>
        <taxon>Micrococcales</taxon>
        <taxon>Micrococcaceae</taxon>
        <taxon>Arthrobacter</taxon>
    </lineage>
</organism>
<reference evidence="3 4" key="1">
    <citation type="submission" date="2020-08" db="EMBL/GenBank/DDBJ databases">
        <title>A Genomic Blueprint of the Chicken Gut Microbiome.</title>
        <authorList>
            <person name="Gilroy R."/>
            <person name="Ravi A."/>
            <person name="Getino M."/>
            <person name="Pursley I."/>
            <person name="Horton D.L."/>
            <person name="Alikhan N.-F."/>
            <person name="Baker D."/>
            <person name="Gharbi K."/>
            <person name="Hall N."/>
            <person name="Watson M."/>
            <person name="Adriaenssens E.M."/>
            <person name="Foster-Nyarko E."/>
            <person name="Jarju S."/>
            <person name="Secka A."/>
            <person name="Antonio M."/>
            <person name="Oren A."/>
            <person name="Chaudhuri R."/>
            <person name="La Ragione R.M."/>
            <person name="Hildebrand F."/>
            <person name="Pallen M.J."/>
        </authorList>
    </citation>
    <scope>NUCLEOTIDE SEQUENCE [LARGE SCALE GENOMIC DNA]</scope>
    <source>
        <strain evidence="3 4">Sa2CUA1</strain>
    </source>
</reference>
<protein>
    <submittedName>
        <fullName evidence="3">Proline dehydrogenase family protein</fullName>
    </submittedName>
</protein>
<dbReference type="InterPro" id="IPR029041">
    <property type="entry name" value="FAD-linked_oxidoreductase-like"/>
</dbReference>
<dbReference type="PANTHER" id="PTHR13914:SF0">
    <property type="entry name" value="PROLINE DEHYDROGENASE 1, MITOCHONDRIAL"/>
    <property type="match status" value="1"/>
</dbReference>
<proteinExistence type="predicted"/>